<proteinExistence type="predicted"/>
<organism evidence="1 2">
    <name type="scientific">Thermosyntropha lipolytica DSM 11003</name>
    <dbReference type="NCBI Taxonomy" id="1123382"/>
    <lineage>
        <taxon>Bacteria</taxon>
        <taxon>Bacillati</taxon>
        <taxon>Bacillota</taxon>
        <taxon>Clostridia</taxon>
        <taxon>Eubacteriales</taxon>
        <taxon>Syntrophomonadaceae</taxon>
        <taxon>Thermosyntropha</taxon>
    </lineage>
</organism>
<protein>
    <recommendedName>
        <fullName evidence="3">Pyridoxamine 5'-phosphate oxidase</fullName>
    </recommendedName>
</protein>
<evidence type="ECO:0000313" key="1">
    <source>
        <dbReference type="EMBL" id="SHH09497.1"/>
    </source>
</evidence>
<dbReference type="EMBL" id="FQWY01000030">
    <property type="protein sequence ID" value="SHH09497.1"/>
    <property type="molecule type" value="Genomic_DNA"/>
</dbReference>
<dbReference type="Gene3D" id="2.30.110.10">
    <property type="entry name" value="Electron Transport, Fmn-binding Protein, Chain A"/>
    <property type="match status" value="1"/>
</dbReference>
<dbReference type="PANTHER" id="PTHR40660">
    <property type="entry name" value="5'-PHOSPHATE OXIDASE PUTATIVE DOMAIN-CONTAINING PROTEIN-RELATED"/>
    <property type="match status" value="1"/>
</dbReference>
<evidence type="ECO:0000313" key="2">
    <source>
        <dbReference type="Proteomes" id="UP000242329"/>
    </source>
</evidence>
<reference evidence="2" key="1">
    <citation type="submission" date="2016-11" db="EMBL/GenBank/DDBJ databases">
        <authorList>
            <person name="Varghese N."/>
            <person name="Submissions S."/>
        </authorList>
    </citation>
    <scope>NUCLEOTIDE SEQUENCE [LARGE SCALE GENOMIC DNA]</scope>
    <source>
        <strain evidence="2">DSM 11003</strain>
    </source>
</reference>
<dbReference type="PANTHER" id="PTHR40660:SF1">
    <property type="entry name" value="5'-PHOSPHATE OXIDASE PUTATIVE DOMAIN-CONTAINING PROTEIN-RELATED"/>
    <property type="match status" value="1"/>
</dbReference>
<accession>A0A1M5Q5H0</accession>
<name>A0A1M5Q5H0_9FIRM</name>
<evidence type="ECO:0008006" key="3">
    <source>
        <dbReference type="Google" id="ProtNLM"/>
    </source>
</evidence>
<gene>
    <name evidence="1" type="ORF">SAMN02745221_01669</name>
</gene>
<dbReference type="STRING" id="1123382.SAMN02745221_01669"/>
<dbReference type="SUPFAM" id="SSF50475">
    <property type="entry name" value="FMN-binding split barrel"/>
    <property type="match status" value="1"/>
</dbReference>
<dbReference type="RefSeq" id="WP_073092746.1">
    <property type="nucleotide sequence ID" value="NZ_FQWY01000030.1"/>
</dbReference>
<dbReference type="AlphaFoldDB" id="A0A1M5Q5H0"/>
<dbReference type="OrthoDB" id="2081541at2"/>
<dbReference type="Proteomes" id="UP000242329">
    <property type="component" value="Unassembled WGS sequence"/>
</dbReference>
<sequence>MDKALVEKARELLNANYISTTLSTVDKDYNVNIAVISVLEMIDDETVICARFGADRTYANLKETGKGVFMVLLTDGEKSKDGIRVYVELIGDYTEGEYYERIKERLLKTRYASFPLKNCLVFKITDILPVSLLKK</sequence>
<keyword evidence="2" id="KW-1185">Reference proteome</keyword>
<dbReference type="InterPro" id="IPR012349">
    <property type="entry name" value="Split_barrel_FMN-bd"/>
</dbReference>